<comment type="subcellular location">
    <subcellularLocation>
        <location evidence="1 7">Cell membrane</location>
        <topology evidence="1 7">Multi-pass membrane protein</topology>
    </subcellularLocation>
</comment>
<dbReference type="EMBL" id="LGGP01000151">
    <property type="protein sequence ID" value="KUK80478.1"/>
    <property type="molecule type" value="Genomic_DNA"/>
</dbReference>
<dbReference type="Pfam" id="PF00528">
    <property type="entry name" value="BPD_transp_1"/>
    <property type="match status" value="1"/>
</dbReference>
<evidence type="ECO:0000256" key="2">
    <source>
        <dbReference type="ARBA" id="ARBA00022448"/>
    </source>
</evidence>
<feature type="transmembrane region" description="Helical" evidence="7">
    <location>
        <begin position="257"/>
        <end position="279"/>
    </location>
</feature>
<dbReference type="GO" id="GO:0005886">
    <property type="term" value="C:plasma membrane"/>
    <property type="evidence" value="ECO:0007669"/>
    <property type="project" value="UniProtKB-SubCell"/>
</dbReference>
<feature type="transmembrane region" description="Helical" evidence="7">
    <location>
        <begin position="7"/>
        <end position="32"/>
    </location>
</feature>
<gene>
    <name evidence="9" type="ORF">XD94_0953</name>
</gene>
<comment type="similarity">
    <text evidence="7">Belongs to the binding-protein-dependent transport system permease family.</text>
</comment>
<dbReference type="AlphaFoldDB" id="A0A101HP70"/>
<dbReference type="Gene3D" id="1.10.3720.10">
    <property type="entry name" value="MetI-like"/>
    <property type="match status" value="1"/>
</dbReference>
<evidence type="ECO:0000256" key="1">
    <source>
        <dbReference type="ARBA" id="ARBA00004651"/>
    </source>
</evidence>
<dbReference type="PROSITE" id="PS50928">
    <property type="entry name" value="ABC_TM1"/>
    <property type="match status" value="1"/>
</dbReference>
<feature type="domain" description="ABC transmembrane type-1" evidence="8">
    <location>
        <begin position="90"/>
        <end position="279"/>
    </location>
</feature>
<evidence type="ECO:0000256" key="5">
    <source>
        <dbReference type="ARBA" id="ARBA00022989"/>
    </source>
</evidence>
<name>A0A101HP70_9BACT</name>
<dbReference type="PANTHER" id="PTHR43744">
    <property type="entry name" value="ABC TRANSPORTER PERMEASE PROTEIN MG189-RELATED-RELATED"/>
    <property type="match status" value="1"/>
</dbReference>
<keyword evidence="4 7" id="KW-0812">Transmembrane</keyword>
<keyword evidence="9" id="KW-0762">Sugar transport</keyword>
<feature type="transmembrane region" description="Helical" evidence="7">
    <location>
        <begin position="94"/>
        <end position="116"/>
    </location>
</feature>
<dbReference type="InterPro" id="IPR000515">
    <property type="entry name" value="MetI-like"/>
</dbReference>
<accession>A0A101HP70</accession>
<feature type="transmembrane region" description="Helical" evidence="7">
    <location>
        <begin position="125"/>
        <end position="146"/>
    </location>
</feature>
<dbReference type="PATRIC" id="fig|1184387.3.peg.1360"/>
<evidence type="ECO:0000313" key="10">
    <source>
        <dbReference type="Proteomes" id="UP000054092"/>
    </source>
</evidence>
<dbReference type="Proteomes" id="UP000054092">
    <property type="component" value="Unassembled WGS sequence"/>
</dbReference>
<feature type="transmembrane region" description="Helical" evidence="7">
    <location>
        <begin position="158"/>
        <end position="179"/>
    </location>
</feature>
<comment type="caution">
    <text evidence="9">The sequence shown here is derived from an EMBL/GenBank/DDBJ whole genome shotgun (WGS) entry which is preliminary data.</text>
</comment>
<dbReference type="CDD" id="cd06261">
    <property type="entry name" value="TM_PBP2"/>
    <property type="match status" value="1"/>
</dbReference>
<reference evidence="10" key="1">
    <citation type="journal article" date="2015" name="MBio">
        <title>Genome-Resolved Metagenomic Analysis Reveals Roles for Candidate Phyla and Other Microbial Community Members in Biogeochemical Transformations in Oil Reservoirs.</title>
        <authorList>
            <person name="Hu P."/>
            <person name="Tom L."/>
            <person name="Singh A."/>
            <person name="Thomas B.C."/>
            <person name="Baker B.J."/>
            <person name="Piceno Y.M."/>
            <person name="Andersen G.L."/>
            <person name="Banfield J.F."/>
        </authorList>
    </citation>
    <scope>NUCLEOTIDE SEQUENCE [LARGE SCALE GENOMIC DNA]</scope>
</reference>
<proteinExistence type="inferred from homology"/>
<evidence type="ECO:0000256" key="3">
    <source>
        <dbReference type="ARBA" id="ARBA00022475"/>
    </source>
</evidence>
<evidence type="ECO:0000256" key="4">
    <source>
        <dbReference type="ARBA" id="ARBA00022692"/>
    </source>
</evidence>
<evidence type="ECO:0000256" key="6">
    <source>
        <dbReference type="ARBA" id="ARBA00023136"/>
    </source>
</evidence>
<keyword evidence="2 7" id="KW-0813">Transport</keyword>
<evidence type="ECO:0000313" key="9">
    <source>
        <dbReference type="EMBL" id="KUK80478.1"/>
    </source>
</evidence>
<keyword evidence="3" id="KW-1003">Cell membrane</keyword>
<organism evidence="9 10">
    <name type="scientific">Mesotoga prima</name>
    <dbReference type="NCBI Taxonomy" id="1184387"/>
    <lineage>
        <taxon>Bacteria</taxon>
        <taxon>Thermotogati</taxon>
        <taxon>Thermotogota</taxon>
        <taxon>Thermotogae</taxon>
        <taxon>Kosmotogales</taxon>
        <taxon>Kosmotogaceae</taxon>
        <taxon>Mesotoga</taxon>
    </lineage>
</organism>
<dbReference type="GO" id="GO:0055085">
    <property type="term" value="P:transmembrane transport"/>
    <property type="evidence" value="ECO:0007669"/>
    <property type="project" value="InterPro"/>
</dbReference>
<protein>
    <submittedName>
        <fullName evidence="9">ABC-type sugar transport system, permease component</fullName>
    </submittedName>
</protein>
<evidence type="ECO:0000259" key="8">
    <source>
        <dbReference type="PROSITE" id="PS50928"/>
    </source>
</evidence>
<dbReference type="SUPFAM" id="SSF161098">
    <property type="entry name" value="MetI-like"/>
    <property type="match status" value="1"/>
</dbReference>
<feature type="transmembrane region" description="Helical" evidence="7">
    <location>
        <begin position="200"/>
        <end position="222"/>
    </location>
</feature>
<dbReference type="PANTHER" id="PTHR43744:SF12">
    <property type="entry name" value="ABC TRANSPORTER PERMEASE PROTEIN MG189-RELATED"/>
    <property type="match status" value="1"/>
</dbReference>
<evidence type="ECO:0000256" key="7">
    <source>
        <dbReference type="RuleBase" id="RU363032"/>
    </source>
</evidence>
<dbReference type="InterPro" id="IPR035906">
    <property type="entry name" value="MetI-like_sf"/>
</dbReference>
<keyword evidence="6 7" id="KW-0472">Membrane</keyword>
<keyword evidence="5 7" id="KW-1133">Transmembrane helix</keyword>
<sequence>MKKKLKIGLIIAYAVLILYAVVSLFPFIWSAIVSLTPMRYTDNGVTRGTDIMKWPPEINLFKWPPEFFGAPATGENYVQVFKITPYARWILNTIIYAALVTVGHLIFDALGGYAFARLRFPLRDLWFALFLATLMIPGHVTLIPNYNLMVRFGFVNTYYGLFLPKLTGVFGIFLMRQFFMGIPKEMEEAARIDGASIVKTYFKVVLPISRPAISALAIYIFVGTWNDFLWPLLMTSRKEMFTLTVGLDFYRTSYYTYWQYMMAASIMMTIPMIIIFLIFQRQFIDTGVSSGVKG</sequence>